<name>M2N0M2_BAUPA</name>
<dbReference type="RefSeq" id="XP_007675324.1">
    <property type="nucleotide sequence ID" value="XM_007677134.1"/>
</dbReference>
<dbReference type="KEGG" id="bcom:BAUCODRAFT_40059"/>
<protein>
    <recommendedName>
        <fullName evidence="2">Inosine/uridine-preferring nucleoside hydrolase domain-containing protein</fullName>
    </recommendedName>
</protein>
<dbReference type="OrthoDB" id="187522at2759"/>
<gene>
    <name evidence="3" type="ORF">BAUCODRAFT_40059</name>
</gene>
<sequence length="324" mass="35584">QAIFVDTDILTDVDDVGALAIANVLHNCGLADLQGVAVNTHSRYGALAVSAINTYFGNSDVPVAAIRPLTEDTFFDRMTYRCGEYASRVAYNWPRALNESFSTPTPVELYRSVLASGGNNSLNMISVGFLTNIADLLRSPADGISSLTGLELINAKVKELIVMGGRYPSGWEYNFGGVDPASTRYVLEHWPVDVPLTFSGWELGVAICSGQNLRTHSPPNSPVFAAYEWYIGRCQTVWESWDPVTVLYGILGMDGFEQLGLTSPFAYANEGGYNAIVDDKGANAWVNDQTVTNQHWLKLAYGVNNWTVAEILNRFLTYDPKQQE</sequence>
<evidence type="ECO:0000256" key="1">
    <source>
        <dbReference type="ARBA" id="ARBA00009176"/>
    </source>
</evidence>
<dbReference type="Pfam" id="PF01156">
    <property type="entry name" value="IU_nuc_hydro"/>
    <property type="match status" value="1"/>
</dbReference>
<dbReference type="GeneID" id="19113943"/>
<dbReference type="STRING" id="717646.M2N0M2"/>
<feature type="domain" description="Inosine/uridine-preferring nucleoside hydrolase" evidence="2">
    <location>
        <begin position="3"/>
        <end position="215"/>
    </location>
</feature>
<dbReference type="InterPro" id="IPR036452">
    <property type="entry name" value="Ribo_hydro-like"/>
</dbReference>
<keyword evidence="4" id="KW-1185">Reference proteome</keyword>
<dbReference type="PANTHER" id="PTHR43264:SF1">
    <property type="entry name" value="INOSINE_URIDINE-PREFERRING NUCLEOSIDE HYDROLASE DOMAIN-CONTAINING PROTEIN"/>
    <property type="match status" value="1"/>
</dbReference>
<evidence type="ECO:0000313" key="4">
    <source>
        <dbReference type="Proteomes" id="UP000011761"/>
    </source>
</evidence>
<dbReference type="AlphaFoldDB" id="M2N0M2"/>
<comment type="similarity">
    <text evidence="1">Belongs to the IUNH family.</text>
</comment>
<reference evidence="3 4" key="1">
    <citation type="journal article" date="2012" name="PLoS Pathog.">
        <title>Diverse lifestyles and strategies of plant pathogenesis encoded in the genomes of eighteen Dothideomycetes fungi.</title>
        <authorList>
            <person name="Ohm R.A."/>
            <person name="Feau N."/>
            <person name="Henrissat B."/>
            <person name="Schoch C.L."/>
            <person name="Horwitz B.A."/>
            <person name="Barry K.W."/>
            <person name="Condon B.J."/>
            <person name="Copeland A.C."/>
            <person name="Dhillon B."/>
            <person name="Glaser F."/>
            <person name="Hesse C.N."/>
            <person name="Kosti I."/>
            <person name="LaButti K."/>
            <person name="Lindquist E.A."/>
            <person name="Lucas S."/>
            <person name="Salamov A.A."/>
            <person name="Bradshaw R.E."/>
            <person name="Ciuffetti L."/>
            <person name="Hamelin R.C."/>
            <person name="Kema G.H.J."/>
            <person name="Lawrence C."/>
            <person name="Scott J.A."/>
            <person name="Spatafora J.W."/>
            <person name="Turgeon B.G."/>
            <person name="de Wit P.J.G.M."/>
            <person name="Zhong S."/>
            <person name="Goodwin S.B."/>
            <person name="Grigoriev I.V."/>
        </authorList>
    </citation>
    <scope>NUCLEOTIDE SEQUENCE [LARGE SCALE GENOMIC DNA]</scope>
    <source>
        <strain evidence="3 4">UAMH 10762</strain>
    </source>
</reference>
<dbReference type="GO" id="GO:0016799">
    <property type="term" value="F:hydrolase activity, hydrolyzing N-glycosyl compounds"/>
    <property type="evidence" value="ECO:0007669"/>
    <property type="project" value="InterPro"/>
</dbReference>
<dbReference type="OMA" id="AHVVNNW"/>
<feature type="non-terminal residue" evidence="3">
    <location>
        <position position="1"/>
    </location>
</feature>
<proteinExistence type="inferred from homology"/>
<organism evidence="3 4">
    <name type="scientific">Baudoinia panamericana (strain UAMH 10762)</name>
    <name type="common">Angels' share fungus</name>
    <name type="synonym">Baudoinia compniacensis (strain UAMH 10762)</name>
    <dbReference type="NCBI Taxonomy" id="717646"/>
    <lineage>
        <taxon>Eukaryota</taxon>
        <taxon>Fungi</taxon>
        <taxon>Dikarya</taxon>
        <taxon>Ascomycota</taxon>
        <taxon>Pezizomycotina</taxon>
        <taxon>Dothideomycetes</taxon>
        <taxon>Dothideomycetidae</taxon>
        <taxon>Mycosphaerellales</taxon>
        <taxon>Teratosphaeriaceae</taxon>
        <taxon>Baudoinia</taxon>
    </lineage>
</organism>
<dbReference type="PANTHER" id="PTHR43264">
    <property type="match status" value="1"/>
</dbReference>
<feature type="non-terminal residue" evidence="3">
    <location>
        <position position="324"/>
    </location>
</feature>
<dbReference type="SUPFAM" id="SSF53590">
    <property type="entry name" value="Nucleoside hydrolase"/>
    <property type="match status" value="1"/>
</dbReference>
<dbReference type="Proteomes" id="UP000011761">
    <property type="component" value="Unassembled WGS sequence"/>
</dbReference>
<dbReference type="EMBL" id="KB445554">
    <property type="protein sequence ID" value="EMC97468.1"/>
    <property type="molecule type" value="Genomic_DNA"/>
</dbReference>
<dbReference type="eggNOG" id="ENOG502S3M0">
    <property type="taxonomic scope" value="Eukaryota"/>
</dbReference>
<dbReference type="InterPro" id="IPR001910">
    <property type="entry name" value="Inosine/uridine_hydrolase_dom"/>
</dbReference>
<evidence type="ECO:0000259" key="2">
    <source>
        <dbReference type="Pfam" id="PF01156"/>
    </source>
</evidence>
<accession>M2N0M2</accession>
<evidence type="ECO:0000313" key="3">
    <source>
        <dbReference type="EMBL" id="EMC97468.1"/>
    </source>
</evidence>
<dbReference type="Gene3D" id="3.90.245.10">
    <property type="entry name" value="Ribonucleoside hydrolase-like"/>
    <property type="match status" value="1"/>
</dbReference>
<dbReference type="HOGENOM" id="CLU_055874_0_0_1"/>